<dbReference type="AlphaFoldDB" id="A0A1H6SMP0"/>
<protein>
    <submittedName>
        <fullName evidence="2">Cupin domain-containing protein</fullName>
    </submittedName>
</protein>
<keyword evidence="3" id="KW-1185">Reference proteome</keyword>
<dbReference type="InterPro" id="IPR013096">
    <property type="entry name" value="Cupin_2"/>
</dbReference>
<gene>
    <name evidence="2" type="ORF">SAMN04487997_1339</name>
</gene>
<dbReference type="EMBL" id="FNYC01000002">
    <property type="protein sequence ID" value="SEI65260.1"/>
    <property type="molecule type" value="Genomic_DNA"/>
</dbReference>
<dbReference type="Gene3D" id="2.60.120.10">
    <property type="entry name" value="Jelly Rolls"/>
    <property type="match status" value="1"/>
</dbReference>
<dbReference type="STRING" id="529704.SAMN02927913_1254"/>
<evidence type="ECO:0000259" key="1">
    <source>
        <dbReference type="Pfam" id="PF07883"/>
    </source>
</evidence>
<dbReference type="Proteomes" id="UP000199420">
    <property type="component" value="Unassembled WGS sequence"/>
</dbReference>
<reference evidence="2 3" key="1">
    <citation type="submission" date="2016-10" db="EMBL/GenBank/DDBJ databases">
        <authorList>
            <person name="de Groot N.N."/>
        </authorList>
    </citation>
    <scope>NUCLEOTIDE SEQUENCE [LARGE SCALE GENOMIC DNA]</scope>
    <source>
        <strain evidence="2 3">DSM 26515</strain>
    </source>
</reference>
<evidence type="ECO:0000313" key="2">
    <source>
        <dbReference type="EMBL" id="SEI65260.1"/>
    </source>
</evidence>
<feature type="domain" description="Cupin type-2" evidence="1">
    <location>
        <begin position="42"/>
        <end position="95"/>
    </location>
</feature>
<sequence>MDTAEVVALLALAQQLPAAWQSRLLGRVGAARIKLARMDRTAAPEEVHDYAEALIVMEGELRLRIAGTTLCLRAGELCLVPAGTAHAVGEGSAGTLLILDT</sequence>
<dbReference type="InterPro" id="IPR014710">
    <property type="entry name" value="RmlC-like_jellyroll"/>
</dbReference>
<proteinExistence type="predicted"/>
<dbReference type="InterPro" id="IPR011051">
    <property type="entry name" value="RmlC_Cupin_sf"/>
</dbReference>
<dbReference type="SUPFAM" id="SSF51182">
    <property type="entry name" value="RmlC-like cupins"/>
    <property type="match status" value="1"/>
</dbReference>
<dbReference type="RefSeq" id="WP_245747186.1">
    <property type="nucleotide sequence ID" value="NZ_FNYC01000002.1"/>
</dbReference>
<name>A0A1H6SMP0_9GAMM</name>
<accession>A0A1H6SMP0</accession>
<organism evidence="2 3">
    <name type="scientific">Frateuria terrea</name>
    <dbReference type="NCBI Taxonomy" id="529704"/>
    <lineage>
        <taxon>Bacteria</taxon>
        <taxon>Pseudomonadati</taxon>
        <taxon>Pseudomonadota</taxon>
        <taxon>Gammaproteobacteria</taxon>
        <taxon>Lysobacterales</taxon>
        <taxon>Rhodanobacteraceae</taxon>
        <taxon>Frateuria</taxon>
    </lineage>
</organism>
<evidence type="ECO:0000313" key="3">
    <source>
        <dbReference type="Proteomes" id="UP000199420"/>
    </source>
</evidence>
<dbReference type="Pfam" id="PF07883">
    <property type="entry name" value="Cupin_2"/>
    <property type="match status" value="1"/>
</dbReference>